<feature type="domain" description="NodB homology" evidence="2">
    <location>
        <begin position="7"/>
        <end position="217"/>
    </location>
</feature>
<feature type="non-terminal residue" evidence="3">
    <location>
        <position position="217"/>
    </location>
</feature>
<dbReference type="GO" id="GO:0016810">
    <property type="term" value="F:hydrolase activity, acting on carbon-nitrogen (but not peptide) bonds"/>
    <property type="evidence" value="ECO:0007669"/>
    <property type="project" value="InterPro"/>
</dbReference>
<dbReference type="InterPro" id="IPR011330">
    <property type="entry name" value="Glyco_hydro/deAcase_b/a-brl"/>
</dbReference>
<dbReference type="GO" id="GO:0005975">
    <property type="term" value="P:carbohydrate metabolic process"/>
    <property type="evidence" value="ECO:0007669"/>
    <property type="project" value="InterPro"/>
</dbReference>
<dbReference type="InterPro" id="IPR002509">
    <property type="entry name" value="NODB_dom"/>
</dbReference>
<dbReference type="PANTHER" id="PTHR34216">
    <property type="match status" value="1"/>
</dbReference>
<proteinExistence type="predicted"/>
<reference evidence="3" key="1">
    <citation type="submission" date="2020-07" db="EMBL/GenBank/DDBJ databases">
        <title>Huge and variable diversity of episymbiotic CPR bacteria and DPANN archaea in groundwater ecosystems.</title>
        <authorList>
            <person name="He C.Y."/>
            <person name="Keren R."/>
            <person name="Whittaker M."/>
            <person name="Farag I.F."/>
            <person name="Doudna J."/>
            <person name="Cate J.H.D."/>
            <person name="Banfield J.F."/>
        </authorList>
    </citation>
    <scope>NUCLEOTIDE SEQUENCE</scope>
    <source>
        <strain evidence="3">NC_groundwater_193_Ag_S-0.1um_51_7</strain>
    </source>
</reference>
<sequence length="217" mass="24758">MEKREDKLCAVTFDDGLAEHYRVVWPILRQYQAPAAFFPIGLPLAEKRMPLTHKLHILLSETPILDLIQQVRRFFGGRVHIDSERLINPKRRFDDVLTSNLKETLIALTVDERSRLIEGLFGQSHSSEQERELVKEFFMSAEELGELKANGMDIGSHTYGHLALDTLSRSEQLEEITRGREALCNALGCHPDMFVYPHGRYNANTLGIVKGLDFKLA</sequence>
<dbReference type="AlphaFoldDB" id="A0A931SEA6"/>
<dbReference type="PROSITE" id="PS51677">
    <property type="entry name" value="NODB"/>
    <property type="match status" value="1"/>
</dbReference>
<dbReference type="EMBL" id="JACOZA010000103">
    <property type="protein sequence ID" value="MBI2097292.1"/>
    <property type="molecule type" value="Genomic_DNA"/>
</dbReference>
<dbReference type="PANTHER" id="PTHR34216:SF7">
    <property type="entry name" value="POLY-BETA-1,6-N-ACETYL-D-GLUCOSAMINE N-DEACETYLASE"/>
    <property type="match status" value="1"/>
</dbReference>
<evidence type="ECO:0000313" key="3">
    <source>
        <dbReference type="EMBL" id="MBI2097292.1"/>
    </source>
</evidence>
<dbReference type="Pfam" id="PF01522">
    <property type="entry name" value="Polysacc_deac_1"/>
    <property type="match status" value="2"/>
</dbReference>
<evidence type="ECO:0000259" key="2">
    <source>
        <dbReference type="PROSITE" id="PS51677"/>
    </source>
</evidence>
<accession>A0A931SEA6</accession>
<protein>
    <submittedName>
        <fullName evidence="3">Polysaccharide deacetylase family protein</fullName>
    </submittedName>
</protein>
<dbReference type="InterPro" id="IPR051398">
    <property type="entry name" value="Polysacch_Deacetylase"/>
</dbReference>
<comment type="caution">
    <text evidence="3">The sequence shown here is derived from an EMBL/GenBank/DDBJ whole genome shotgun (WGS) entry which is preliminary data.</text>
</comment>
<gene>
    <name evidence="3" type="ORF">HYT40_04095</name>
</gene>
<name>A0A931SEA6_9BACT</name>
<organism evidence="3 4">
    <name type="scientific">Candidatus Sungiibacteriota bacterium</name>
    <dbReference type="NCBI Taxonomy" id="2750080"/>
    <lineage>
        <taxon>Bacteria</taxon>
        <taxon>Candidatus Sungiibacteriota</taxon>
    </lineage>
</organism>
<dbReference type="Proteomes" id="UP000724148">
    <property type="component" value="Unassembled WGS sequence"/>
</dbReference>
<evidence type="ECO:0000313" key="4">
    <source>
        <dbReference type="Proteomes" id="UP000724148"/>
    </source>
</evidence>
<dbReference type="SUPFAM" id="SSF88713">
    <property type="entry name" value="Glycoside hydrolase/deacetylase"/>
    <property type="match status" value="1"/>
</dbReference>
<evidence type="ECO:0000256" key="1">
    <source>
        <dbReference type="ARBA" id="ARBA00022729"/>
    </source>
</evidence>
<dbReference type="CDD" id="cd10918">
    <property type="entry name" value="CE4_NodB_like_5s_6s"/>
    <property type="match status" value="1"/>
</dbReference>
<keyword evidence="1" id="KW-0732">Signal</keyword>
<dbReference type="Gene3D" id="3.20.20.370">
    <property type="entry name" value="Glycoside hydrolase/deacetylase"/>
    <property type="match status" value="1"/>
</dbReference>